<keyword evidence="9 13" id="KW-0472">Membrane</keyword>
<evidence type="ECO:0000256" key="12">
    <source>
        <dbReference type="SAM" id="MobiDB-lite"/>
    </source>
</evidence>
<dbReference type="GO" id="GO:0016491">
    <property type="term" value="F:oxidoreductase activity"/>
    <property type="evidence" value="ECO:0007669"/>
    <property type="project" value="UniProtKB-KW"/>
</dbReference>
<dbReference type="GO" id="GO:0016020">
    <property type="term" value="C:membrane"/>
    <property type="evidence" value="ECO:0007669"/>
    <property type="project" value="UniProtKB-SubCell"/>
</dbReference>
<evidence type="ECO:0000313" key="14">
    <source>
        <dbReference type="EMBL" id="TWU10957.1"/>
    </source>
</evidence>
<name>A0A5C6BH23_9BACT</name>
<evidence type="ECO:0000256" key="7">
    <source>
        <dbReference type="ARBA" id="ARBA00023004"/>
    </source>
</evidence>
<feature type="transmembrane region" description="Helical" evidence="13">
    <location>
        <begin position="153"/>
        <end position="174"/>
    </location>
</feature>
<dbReference type="InterPro" id="IPR003780">
    <property type="entry name" value="COX15/CtaA_fam"/>
</dbReference>
<organism evidence="14 15">
    <name type="scientific">Allorhodopirellula heiligendammensis</name>
    <dbReference type="NCBI Taxonomy" id="2714739"/>
    <lineage>
        <taxon>Bacteria</taxon>
        <taxon>Pseudomonadati</taxon>
        <taxon>Planctomycetota</taxon>
        <taxon>Planctomycetia</taxon>
        <taxon>Pirellulales</taxon>
        <taxon>Pirellulaceae</taxon>
        <taxon>Allorhodopirellula</taxon>
    </lineage>
</organism>
<keyword evidence="6" id="KW-0560">Oxidoreductase</keyword>
<evidence type="ECO:0000256" key="6">
    <source>
        <dbReference type="ARBA" id="ARBA00023002"/>
    </source>
</evidence>
<dbReference type="InterPro" id="IPR050450">
    <property type="entry name" value="COX15/CtaA_HemeA_synthase"/>
</dbReference>
<keyword evidence="5 13" id="KW-1133">Transmembrane helix</keyword>
<evidence type="ECO:0000256" key="9">
    <source>
        <dbReference type="ARBA" id="ARBA00023136"/>
    </source>
</evidence>
<accession>A0A5C6BH23</accession>
<comment type="pathway">
    <text evidence="11">Porphyrin-containing compound metabolism.</text>
</comment>
<protein>
    <submittedName>
        <fullName evidence="14">Heme A synthase</fullName>
    </submittedName>
</protein>
<evidence type="ECO:0000256" key="5">
    <source>
        <dbReference type="ARBA" id="ARBA00022989"/>
    </source>
</evidence>
<dbReference type="RefSeq" id="WP_302120231.1">
    <property type="nucleotide sequence ID" value="NZ_SJPU01000003.1"/>
</dbReference>
<keyword evidence="8" id="KW-0350">Heme biosynthesis</keyword>
<evidence type="ECO:0000256" key="10">
    <source>
        <dbReference type="ARBA" id="ARBA00023157"/>
    </source>
</evidence>
<reference evidence="14 15" key="1">
    <citation type="journal article" date="2020" name="Antonie Van Leeuwenhoek">
        <title>Rhodopirellula heiligendammensis sp. nov., Rhodopirellula pilleata sp. nov., and Rhodopirellula solitaria sp. nov. isolated from natural or artificial marine surfaces in Northern Germany and California, USA, and emended description of the genus Rhodopirellula.</title>
        <authorList>
            <person name="Kallscheuer N."/>
            <person name="Wiegand S."/>
            <person name="Jogler M."/>
            <person name="Boedeker C."/>
            <person name="Peeters S.H."/>
            <person name="Rast P."/>
            <person name="Heuer A."/>
            <person name="Jetten M.S.M."/>
            <person name="Rohde M."/>
            <person name="Jogler C."/>
        </authorList>
    </citation>
    <scope>NUCLEOTIDE SEQUENCE [LARGE SCALE GENOMIC DNA]</scope>
    <source>
        <strain evidence="14 15">Poly21</strain>
    </source>
</reference>
<dbReference type="GO" id="GO:0006784">
    <property type="term" value="P:heme A biosynthetic process"/>
    <property type="evidence" value="ECO:0007669"/>
    <property type="project" value="InterPro"/>
</dbReference>
<keyword evidence="3 13" id="KW-0812">Transmembrane</keyword>
<evidence type="ECO:0000256" key="2">
    <source>
        <dbReference type="ARBA" id="ARBA00022475"/>
    </source>
</evidence>
<dbReference type="Pfam" id="PF02628">
    <property type="entry name" value="COX15-CtaA"/>
    <property type="match status" value="1"/>
</dbReference>
<evidence type="ECO:0000256" key="3">
    <source>
        <dbReference type="ARBA" id="ARBA00022692"/>
    </source>
</evidence>
<dbReference type="PANTHER" id="PTHR35457">
    <property type="entry name" value="HEME A SYNTHASE"/>
    <property type="match status" value="1"/>
</dbReference>
<dbReference type="GO" id="GO:0046872">
    <property type="term" value="F:metal ion binding"/>
    <property type="evidence" value="ECO:0007669"/>
    <property type="project" value="UniProtKB-KW"/>
</dbReference>
<comment type="subcellular location">
    <subcellularLocation>
        <location evidence="1">Membrane</location>
        <topology evidence="1">Multi-pass membrane protein</topology>
    </subcellularLocation>
</comment>
<gene>
    <name evidence="14" type="primary">ctaA</name>
    <name evidence="14" type="ORF">Poly21_48630</name>
</gene>
<keyword evidence="15" id="KW-1185">Reference proteome</keyword>
<feature type="compositionally biased region" description="Low complexity" evidence="12">
    <location>
        <begin position="13"/>
        <end position="29"/>
    </location>
</feature>
<feature type="transmembrane region" description="Helical" evidence="13">
    <location>
        <begin position="250"/>
        <end position="271"/>
    </location>
</feature>
<feature type="transmembrane region" description="Helical" evidence="13">
    <location>
        <begin position="327"/>
        <end position="352"/>
    </location>
</feature>
<feature type="transmembrane region" description="Helical" evidence="13">
    <location>
        <begin position="123"/>
        <end position="141"/>
    </location>
</feature>
<comment type="caution">
    <text evidence="14">The sequence shown here is derived from an EMBL/GenBank/DDBJ whole genome shotgun (WGS) entry which is preliminary data.</text>
</comment>
<dbReference type="Proteomes" id="UP000319908">
    <property type="component" value="Unassembled WGS sequence"/>
</dbReference>
<evidence type="ECO:0000256" key="13">
    <source>
        <dbReference type="SAM" id="Phobius"/>
    </source>
</evidence>
<dbReference type="PANTHER" id="PTHR35457:SF1">
    <property type="entry name" value="HEME A SYNTHASE"/>
    <property type="match status" value="1"/>
</dbReference>
<feature type="transmembrane region" description="Helical" evidence="13">
    <location>
        <begin position="38"/>
        <end position="59"/>
    </location>
</feature>
<feature type="transmembrane region" description="Helical" evidence="13">
    <location>
        <begin position="99"/>
        <end position="116"/>
    </location>
</feature>
<keyword evidence="7" id="KW-0408">Iron</keyword>
<proteinExistence type="predicted"/>
<keyword evidence="10" id="KW-1015">Disulfide bond</keyword>
<feature type="region of interest" description="Disordered" evidence="12">
    <location>
        <begin position="1"/>
        <end position="32"/>
    </location>
</feature>
<evidence type="ECO:0000256" key="11">
    <source>
        <dbReference type="ARBA" id="ARBA00023444"/>
    </source>
</evidence>
<evidence type="ECO:0000313" key="15">
    <source>
        <dbReference type="Proteomes" id="UP000319908"/>
    </source>
</evidence>
<dbReference type="EMBL" id="SJPU01000003">
    <property type="protein sequence ID" value="TWU10957.1"/>
    <property type="molecule type" value="Genomic_DNA"/>
</dbReference>
<evidence type="ECO:0000256" key="8">
    <source>
        <dbReference type="ARBA" id="ARBA00023133"/>
    </source>
</evidence>
<keyword evidence="4" id="KW-0479">Metal-binding</keyword>
<evidence type="ECO:0000256" key="1">
    <source>
        <dbReference type="ARBA" id="ARBA00004141"/>
    </source>
</evidence>
<feature type="compositionally biased region" description="Polar residues" evidence="12">
    <location>
        <begin position="1"/>
        <end position="12"/>
    </location>
</feature>
<feature type="transmembrane region" description="Helical" evidence="13">
    <location>
        <begin position="213"/>
        <end position="230"/>
    </location>
</feature>
<sequence length="366" mass="39383">MTATTSDSTNAYSTPADDGASTASTASPAPVSPWPRRLACTLVVLVWPLIWVGGLVTTYDAGMSVPDWPGTYGYNLFLYPLSTWLLGPFDLFIEHGHRLLGAIVGFVAIGFLIAAWRGDQRRWVTVLAAGVLLAVIGQGVLGGMRVTMSARVLAMVHGCTGPLFFALCVVAACVTGRRWQRDRVLAAANHTQQGQITANPSTGLPADALRSPWMLWPTLLFGVAYLQILLGAQLRHALPTSSPSMFAHTAMTHVATGIFLWLLTWVAWSVMRGCGDLTLSRPAAALVCLVAVQLLLGMGTWIVNYGYPSILESLPGSASYRLASKNLLDAWIVTGHVATGSLILAVSTLLAVRLRRRRWVLTQLPH</sequence>
<feature type="transmembrane region" description="Helical" evidence="13">
    <location>
        <begin position="283"/>
        <end position="307"/>
    </location>
</feature>
<keyword evidence="2" id="KW-1003">Cell membrane</keyword>
<dbReference type="AlphaFoldDB" id="A0A5C6BH23"/>
<evidence type="ECO:0000256" key="4">
    <source>
        <dbReference type="ARBA" id="ARBA00022723"/>
    </source>
</evidence>